<keyword evidence="2" id="KW-0472">Membrane</keyword>
<keyword evidence="2" id="KW-0812">Transmembrane</keyword>
<dbReference type="Pfam" id="PF04977">
    <property type="entry name" value="DivIC"/>
    <property type="match status" value="1"/>
</dbReference>
<reference evidence="3" key="1">
    <citation type="submission" date="2019-04" db="EMBL/GenBank/DDBJ databases">
        <title>Evolution of Biomass-Degrading Anaerobic Consortia Revealed by Metagenomics.</title>
        <authorList>
            <person name="Peng X."/>
        </authorList>
    </citation>
    <scope>NUCLEOTIDE SEQUENCE</scope>
    <source>
        <strain evidence="3">SIG141</strain>
    </source>
</reference>
<evidence type="ECO:0000313" key="4">
    <source>
        <dbReference type="Proteomes" id="UP000763088"/>
    </source>
</evidence>
<feature type="transmembrane region" description="Helical" evidence="2">
    <location>
        <begin position="19"/>
        <end position="36"/>
    </location>
</feature>
<protein>
    <submittedName>
        <fullName evidence="3">Septum formation initiator family protein</fullName>
    </submittedName>
</protein>
<organism evidence="3 4">
    <name type="scientific">Xylanibacter ruminicola</name>
    <name type="common">Prevotella ruminicola</name>
    <dbReference type="NCBI Taxonomy" id="839"/>
    <lineage>
        <taxon>Bacteria</taxon>
        <taxon>Pseudomonadati</taxon>
        <taxon>Bacteroidota</taxon>
        <taxon>Bacteroidia</taxon>
        <taxon>Bacteroidales</taxon>
        <taxon>Prevotellaceae</taxon>
        <taxon>Xylanibacter</taxon>
    </lineage>
</organism>
<dbReference type="Proteomes" id="UP000763088">
    <property type="component" value="Unassembled WGS sequence"/>
</dbReference>
<dbReference type="InterPro" id="IPR007060">
    <property type="entry name" value="FtsL/DivIC"/>
</dbReference>
<dbReference type="AlphaFoldDB" id="A0A928BU06"/>
<gene>
    <name evidence="3" type="ORF">E7102_09515</name>
</gene>
<name>A0A928BU06_XYLRU</name>
<evidence type="ECO:0000256" key="2">
    <source>
        <dbReference type="SAM" id="Phobius"/>
    </source>
</evidence>
<dbReference type="EMBL" id="SUYD01000011">
    <property type="protein sequence ID" value="MBE6266694.1"/>
    <property type="molecule type" value="Genomic_DNA"/>
</dbReference>
<accession>A0A928BU06</accession>
<evidence type="ECO:0000256" key="1">
    <source>
        <dbReference type="SAM" id="Coils"/>
    </source>
</evidence>
<evidence type="ECO:0000313" key="3">
    <source>
        <dbReference type="EMBL" id="MBE6266694.1"/>
    </source>
</evidence>
<proteinExistence type="predicted"/>
<feature type="coiled-coil region" evidence="1">
    <location>
        <begin position="51"/>
        <end position="78"/>
    </location>
</feature>
<sequence length="119" mass="14169">MKVLTSIKAYVLRMWSSVYFKYAVVCVVGILLVGFLDDNSLWNHFKNLQHIEELSREKEKYNADYQRDQAQIKELNKNPKAMEKIARERYYMKADDEDIFVLSDDEREAKPLETNEKVE</sequence>
<keyword evidence="2" id="KW-1133">Transmembrane helix</keyword>
<comment type="caution">
    <text evidence="3">The sequence shown here is derived from an EMBL/GenBank/DDBJ whole genome shotgun (WGS) entry which is preliminary data.</text>
</comment>
<keyword evidence="1" id="KW-0175">Coiled coil</keyword>